<dbReference type="InterPro" id="IPR035901">
    <property type="entry name" value="GIY-YIG_endonuc_sf"/>
</dbReference>
<dbReference type="CDD" id="cd10448">
    <property type="entry name" value="GIY-YIG_unchar_3"/>
    <property type="match status" value="1"/>
</dbReference>
<evidence type="ECO:0000259" key="2">
    <source>
        <dbReference type="PROSITE" id="PS50164"/>
    </source>
</evidence>
<dbReference type="AlphaFoldDB" id="A0A9X1X4F3"/>
<accession>A0A9X1X4F3</accession>
<protein>
    <submittedName>
        <fullName evidence="3">GIY-YIG nuclease family protein</fullName>
    </submittedName>
</protein>
<feature type="domain" description="GIY-YIG" evidence="2">
    <location>
        <begin position="4"/>
        <end position="82"/>
    </location>
</feature>
<dbReference type="InterPro" id="IPR050190">
    <property type="entry name" value="UPF0213_domain"/>
</dbReference>
<dbReference type="EMBL" id="JALJEJ010000007">
    <property type="protein sequence ID" value="MCJ8210912.1"/>
    <property type="molecule type" value="Genomic_DNA"/>
</dbReference>
<dbReference type="InterPro" id="IPR000305">
    <property type="entry name" value="GIY-YIG_endonuc"/>
</dbReference>
<evidence type="ECO:0000313" key="4">
    <source>
        <dbReference type="Proteomes" id="UP001139450"/>
    </source>
</evidence>
<reference evidence="3" key="1">
    <citation type="submission" date="2022-04" db="EMBL/GenBank/DDBJ databases">
        <title>Mucilaginibacter sp. RS28 isolated from freshwater.</title>
        <authorList>
            <person name="Ko S.-R."/>
        </authorList>
    </citation>
    <scope>NUCLEOTIDE SEQUENCE</scope>
    <source>
        <strain evidence="3">RS28</strain>
    </source>
</reference>
<dbReference type="Pfam" id="PF01541">
    <property type="entry name" value="GIY-YIG"/>
    <property type="match status" value="1"/>
</dbReference>
<dbReference type="PANTHER" id="PTHR34477">
    <property type="entry name" value="UPF0213 PROTEIN YHBQ"/>
    <property type="match status" value="1"/>
</dbReference>
<sequence>MRQYNFFTYILTNHDRTVLYTGVTKDLEIRLIQHYFGSDNKDSFTAKYKCFYLVWFERHQYVQHAIDKEKQIKGLSRNKKIAMIEAENKNWTFLNKEIMEWPPIDPRADSSLRSE</sequence>
<keyword evidence="4" id="KW-1185">Reference proteome</keyword>
<dbReference type="Proteomes" id="UP001139450">
    <property type="component" value="Unassembled WGS sequence"/>
</dbReference>
<organism evidence="3 4">
    <name type="scientific">Mucilaginibacter straminoryzae</name>
    <dbReference type="NCBI Taxonomy" id="2932774"/>
    <lineage>
        <taxon>Bacteria</taxon>
        <taxon>Pseudomonadati</taxon>
        <taxon>Bacteroidota</taxon>
        <taxon>Sphingobacteriia</taxon>
        <taxon>Sphingobacteriales</taxon>
        <taxon>Sphingobacteriaceae</taxon>
        <taxon>Mucilaginibacter</taxon>
    </lineage>
</organism>
<proteinExistence type="inferred from homology"/>
<dbReference type="PANTHER" id="PTHR34477:SF5">
    <property type="entry name" value="BSL5627 PROTEIN"/>
    <property type="match status" value="1"/>
</dbReference>
<gene>
    <name evidence="3" type="ORF">MUY27_14435</name>
</gene>
<evidence type="ECO:0000313" key="3">
    <source>
        <dbReference type="EMBL" id="MCJ8210912.1"/>
    </source>
</evidence>
<evidence type="ECO:0000256" key="1">
    <source>
        <dbReference type="ARBA" id="ARBA00007435"/>
    </source>
</evidence>
<comment type="similarity">
    <text evidence="1">Belongs to the UPF0213 family.</text>
</comment>
<dbReference type="SUPFAM" id="SSF82771">
    <property type="entry name" value="GIY-YIG endonuclease"/>
    <property type="match status" value="1"/>
</dbReference>
<dbReference type="RefSeq" id="WP_245130973.1">
    <property type="nucleotide sequence ID" value="NZ_JALJEJ010000007.1"/>
</dbReference>
<comment type="caution">
    <text evidence="3">The sequence shown here is derived from an EMBL/GenBank/DDBJ whole genome shotgun (WGS) entry which is preliminary data.</text>
</comment>
<dbReference type="Gene3D" id="3.40.1440.10">
    <property type="entry name" value="GIY-YIG endonuclease"/>
    <property type="match status" value="1"/>
</dbReference>
<dbReference type="PROSITE" id="PS50164">
    <property type="entry name" value="GIY_YIG"/>
    <property type="match status" value="1"/>
</dbReference>
<name>A0A9X1X4F3_9SPHI</name>